<evidence type="ECO:0000313" key="3">
    <source>
        <dbReference type="RefSeq" id="XP_065650629.1"/>
    </source>
</evidence>
<dbReference type="PANTHER" id="PTHR19446">
    <property type="entry name" value="REVERSE TRANSCRIPTASES"/>
    <property type="match status" value="1"/>
</dbReference>
<dbReference type="InterPro" id="IPR000477">
    <property type="entry name" value="RT_dom"/>
</dbReference>
<protein>
    <submittedName>
        <fullName evidence="3">Uncharacterized protein LOC136078758</fullName>
    </submittedName>
</protein>
<proteinExistence type="predicted"/>
<name>A0ABM4BNG2_HYDVU</name>
<evidence type="ECO:0000313" key="2">
    <source>
        <dbReference type="Proteomes" id="UP001652625"/>
    </source>
</evidence>
<organism evidence="2 3">
    <name type="scientific">Hydra vulgaris</name>
    <name type="common">Hydra</name>
    <name type="synonym">Hydra attenuata</name>
    <dbReference type="NCBI Taxonomy" id="6087"/>
    <lineage>
        <taxon>Eukaryota</taxon>
        <taxon>Metazoa</taxon>
        <taxon>Cnidaria</taxon>
        <taxon>Hydrozoa</taxon>
        <taxon>Hydroidolina</taxon>
        <taxon>Anthoathecata</taxon>
        <taxon>Aplanulata</taxon>
        <taxon>Hydridae</taxon>
        <taxon>Hydra</taxon>
    </lineage>
</organism>
<reference evidence="3" key="1">
    <citation type="submission" date="2025-08" db="UniProtKB">
        <authorList>
            <consortium name="RefSeq"/>
        </authorList>
    </citation>
    <scope>IDENTIFICATION</scope>
</reference>
<dbReference type="RefSeq" id="XP_065650629.1">
    <property type="nucleotide sequence ID" value="XM_065794557.1"/>
</dbReference>
<accession>A0ABM4BNG2</accession>
<feature type="domain" description="Reverse transcriptase" evidence="1">
    <location>
        <begin position="37"/>
        <end position="142"/>
    </location>
</feature>
<keyword evidence="2" id="KW-1185">Reference proteome</keyword>
<sequence>MYAAAFSVPLTLNFQTLLSKGEVTNDWKCSNITPVFKKDSNLKASNYRPLSLTSIPCKVVERFGDQISNHCIKNGLISKNQHGLVFKESCLTNLLETLDLLAEAMYQGYATNVIFTDLAKAFERVPHNRLFYKIQNYGVKEELHVISGVP</sequence>
<gene>
    <name evidence="3" type="primary">LOC136078758</name>
</gene>
<dbReference type="Proteomes" id="UP001652625">
    <property type="component" value="Chromosome 03"/>
</dbReference>
<dbReference type="GeneID" id="136078758"/>
<evidence type="ECO:0000259" key="1">
    <source>
        <dbReference type="Pfam" id="PF00078"/>
    </source>
</evidence>
<dbReference type="Pfam" id="PF00078">
    <property type="entry name" value="RVT_1"/>
    <property type="match status" value="1"/>
</dbReference>